<evidence type="ECO:0000313" key="2">
    <source>
        <dbReference type="Proteomes" id="UP001596183"/>
    </source>
</evidence>
<sequence>MRYLVEPFIVGALRRGRSVEQFLGPVGSPDRPGLRYAEVRAVRTSFEVYVHIVEDVGHETFLDLDEFPPFDQDAEEEEFGRLLGSTEEPQGALVLAEECTGAVRGRWVNQGVVQDEYLDFVRAGRPSGTSPDGHAWPAWHAGL</sequence>
<evidence type="ECO:0000313" key="1">
    <source>
        <dbReference type="EMBL" id="MFC5674638.1"/>
    </source>
</evidence>
<dbReference type="RefSeq" id="WP_381218886.1">
    <property type="nucleotide sequence ID" value="NZ_JBHSPC010000122.1"/>
</dbReference>
<keyword evidence="2" id="KW-1185">Reference proteome</keyword>
<dbReference type="EMBL" id="JBHSPC010000122">
    <property type="protein sequence ID" value="MFC5674638.1"/>
    <property type="molecule type" value="Genomic_DNA"/>
</dbReference>
<protein>
    <submittedName>
        <fullName evidence="1">Uncharacterized protein</fullName>
    </submittedName>
</protein>
<name>A0ABW0XVZ2_9ACTN</name>
<gene>
    <name evidence="1" type="ORF">ACFP2V_32610</name>
</gene>
<organism evidence="1 2">
    <name type="scientific">Streptomyces incanus</name>
    <dbReference type="NCBI Taxonomy" id="887453"/>
    <lineage>
        <taxon>Bacteria</taxon>
        <taxon>Bacillati</taxon>
        <taxon>Actinomycetota</taxon>
        <taxon>Actinomycetes</taxon>
        <taxon>Kitasatosporales</taxon>
        <taxon>Streptomycetaceae</taxon>
        <taxon>Streptomyces</taxon>
    </lineage>
</organism>
<proteinExistence type="predicted"/>
<dbReference type="Proteomes" id="UP001596183">
    <property type="component" value="Unassembled WGS sequence"/>
</dbReference>
<accession>A0ABW0XVZ2</accession>
<comment type="caution">
    <text evidence="1">The sequence shown here is derived from an EMBL/GenBank/DDBJ whole genome shotgun (WGS) entry which is preliminary data.</text>
</comment>
<reference evidence="2" key="1">
    <citation type="journal article" date="2019" name="Int. J. Syst. Evol. Microbiol.">
        <title>The Global Catalogue of Microorganisms (GCM) 10K type strain sequencing project: providing services to taxonomists for standard genome sequencing and annotation.</title>
        <authorList>
            <consortium name="The Broad Institute Genomics Platform"/>
            <consortium name="The Broad Institute Genome Sequencing Center for Infectious Disease"/>
            <person name="Wu L."/>
            <person name="Ma J."/>
        </authorList>
    </citation>
    <scope>NUCLEOTIDE SEQUENCE [LARGE SCALE GENOMIC DNA]</scope>
    <source>
        <strain evidence="2">JCM 13852</strain>
    </source>
</reference>